<accession>A0ABS2KMJ4</accession>
<comment type="caution">
    <text evidence="4">The sequence shown here is derived from an EMBL/GenBank/DDBJ whole genome shotgun (WGS) entry which is preliminary data.</text>
</comment>
<feature type="coiled-coil region" evidence="2">
    <location>
        <begin position="308"/>
        <end position="335"/>
    </location>
</feature>
<dbReference type="InterPro" id="IPR026634">
    <property type="entry name" value="TPST-like"/>
</dbReference>
<protein>
    <submittedName>
        <fullName evidence="4">Sulfotransferase</fullName>
    </submittedName>
</protein>
<evidence type="ECO:0000256" key="2">
    <source>
        <dbReference type="SAM" id="Coils"/>
    </source>
</evidence>
<feature type="region of interest" description="Disordered" evidence="3">
    <location>
        <begin position="442"/>
        <end position="463"/>
    </location>
</feature>
<dbReference type="EMBL" id="JADIKF010000040">
    <property type="protein sequence ID" value="MBM7132341.1"/>
    <property type="molecule type" value="Genomic_DNA"/>
</dbReference>
<proteinExistence type="predicted"/>
<keyword evidence="1" id="KW-0808">Transferase</keyword>
<dbReference type="PANTHER" id="PTHR12788">
    <property type="entry name" value="PROTEIN-TYROSINE SULFOTRANSFERASE 2"/>
    <property type="match status" value="1"/>
</dbReference>
<gene>
    <name evidence="4" type="ORF">ISS99_22655</name>
</gene>
<name>A0ABS2KMJ4_9GAMM</name>
<keyword evidence="2" id="KW-0175">Coiled coil</keyword>
<dbReference type="Proteomes" id="UP001430193">
    <property type="component" value="Unassembled WGS sequence"/>
</dbReference>
<dbReference type="SUPFAM" id="SSF52540">
    <property type="entry name" value="P-loop containing nucleoside triphosphate hydrolases"/>
    <property type="match status" value="1"/>
</dbReference>
<sequence>MWKFKRPGDARPVFVIGSYRSATSALTWALGQHPNIFPIEETHFLYKLAVDLEYLYEIGAGQGPRSFLGSADYTRRHFRNHFGNACNALILGSRKRIVERSYAEALKNRQAHSPNIKLHRGWWQPKRRWIDGTPENSHYVLPLLRLFPHARFIHILRNPRSVATSLMHFSTMGAHDYTEKDAYETWSRLAYACALSEQALGATRIMRVLHEELVDAPQSTLARCLQFIGEKYRDDCLKPLKDKINSSRYDSAGDCSIAANIQSDAPWIRSAYELYKRLLEGRGAIDGNAAMARHELWHTTNEYSESLLPATNERLSKANNELERSTLELQCQLKRLSRPLTILDWGPQDIQAGASFNPQEDGSNAVWIKTLNAPWDTEVILDGVVLPTATHADGELVTANVPAFLTAAPRSLELVLRSQFYGEATASIYALILPSPIRDEEFPDPHSTPLVDEPSSDIASNIL</sequence>
<dbReference type="InterPro" id="IPR027417">
    <property type="entry name" value="P-loop_NTPase"/>
</dbReference>
<evidence type="ECO:0000256" key="1">
    <source>
        <dbReference type="ARBA" id="ARBA00022679"/>
    </source>
</evidence>
<dbReference type="Pfam" id="PF13469">
    <property type="entry name" value="Sulfotransfer_3"/>
    <property type="match status" value="1"/>
</dbReference>
<dbReference type="Gene3D" id="3.40.50.300">
    <property type="entry name" value="P-loop containing nucleotide triphosphate hydrolases"/>
    <property type="match status" value="1"/>
</dbReference>
<evidence type="ECO:0000256" key="3">
    <source>
        <dbReference type="SAM" id="MobiDB-lite"/>
    </source>
</evidence>
<organism evidence="4 5">
    <name type="scientific">Dyella mobilis</name>
    <dbReference type="NCBI Taxonomy" id="1849582"/>
    <lineage>
        <taxon>Bacteria</taxon>
        <taxon>Pseudomonadati</taxon>
        <taxon>Pseudomonadota</taxon>
        <taxon>Gammaproteobacteria</taxon>
        <taxon>Lysobacterales</taxon>
        <taxon>Rhodanobacteraceae</taxon>
        <taxon>Dyella</taxon>
    </lineage>
</organism>
<evidence type="ECO:0000313" key="5">
    <source>
        <dbReference type="Proteomes" id="UP001430193"/>
    </source>
</evidence>
<dbReference type="PANTHER" id="PTHR12788:SF10">
    <property type="entry name" value="PROTEIN-TYROSINE SULFOTRANSFERASE"/>
    <property type="match status" value="1"/>
</dbReference>
<evidence type="ECO:0000313" key="4">
    <source>
        <dbReference type="EMBL" id="MBM7132341.1"/>
    </source>
</evidence>
<dbReference type="RefSeq" id="WP_204633852.1">
    <property type="nucleotide sequence ID" value="NZ_BSOC01000001.1"/>
</dbReference>
<reference evidence="4" key="1">
    <citation type="submission" date="2020-10" db="EMBL/GenBank/DDBJ databases">
        <title>Phylogeny of dyella-like bacteria.</title>
        <authorList>
            <person name="Fu J."/>
        </authorList>
    </citation>
    <scope>NUCLEOTIDE SEQUENCE</scope>
    <source>
        <strain evidence="4">DHON07</strain>
    </source>
</reference>
<keyword evidence="5" id="KW-1185">Reference proteome</keyword>